<dbReference type="AlphaFoldDB" id="A0A437QYX1"/>
<dbReference type="EMBL" id="SADE01000001">
    <property type="protein sequence ID" value="RVU39683.1"/>
    <property type="molecule type" value="Genomic_DNA"/>
</dbReference>
<feature type="transmembrane region" description="Helical" evidence="1">
    <location>
        <begin position="39"/>
        <end position="63"/>
    </location>
</feature>
<dbReference type="OrthoDB" id="5520897at2"/>
<feature type="transmembrane region" description="Helical" evidence="1">
    <location>
        <begin position="7"/>
        <end position="27"/>
    </location>
</feature>
<dbReference type="Pfam" id="PF04976">
    <property type="entry name" value="DmsC"/>
    <property type="match status" value="1"/>
</dbReference>
<evidence type="ECO:0000313" key="3">
    <source>
        <dbReference type="Proteomes" id="UP000287447"/>
    </source>
</evidence>
<proteinExistence type="predicted"/>
<accession>A0A437QYX1</accession>
<dbReference type="PANTHER" id="PTHR38095">
    <property type="entry name" value="ANAEROBIC DIMETHYL SULFOXIDE REDUCTASE CHAIN YNFH"/>
    <property type="match status" value="1"/>
</dbReference>
<feature type="transmembrane region" description="Helical" evidence="1">
    <location>
        <begin position="178"/>
        <end position="196"/>
    </location>
</feature>
<evidence type="ECO:0000313" key="2">
    <source>
        <dbReference type="EMBL" id="RVU39683.1"/>
    </source>
</evidence>
<feature type="transmembrane region" description="Helical" evidence="1">
    <location>
        <begin position="275"/>
        <end position="294"/>
    </location>
</feature>
<gene>
    <name evidence="2" type="ORF">EOI86_00360</name>
</gene>
<feature type="transmembrane region" description="Helical" evidence="1">
    <location>
        <begin position="250"/>
        <end position="269"/>
    </location>
</feature>
<name>A0A437QYX1_9PROT</name>
<reference evidence="3" key="1">
    <citation type="submission" date="2019-01" db="EMBL/GenBank/DDBJ databases">
        <title>Gri0909 isolated from a small marine red alga.</title>
        <authorList>
            <person name="Kim J."/>
            <person name="Jeong S.E."/>
            <person name="Jeon C.O."/>
        </authorList>
    </citation>
    <scope>NUCLEOTIDE SEQUENCE [LARGE SCALE GENOMIC DNA]</scope>
    <source>
        <strain evidence="3">Gri0909</strain>
    </source>
</reference>
<keyword evidence="1" id="KW-1133">Transmembrane helix</keyword>
<feature type="transmembrane region" description="Helical" evidence="1">
    <location>
        <begin position="148"/>
        <end position="166"/>
    </location>
</feature>
<dbReference type="Proteomes" id="UP000287447">
    <property type="component" value="Unassembled WGS sequence"/>
</dbReference>
<keyword evidence="1" id="KW-0472">Membrane</keyword>
<dbReference type="PANTHER" id="PTHR38095:SF1">
    <property type="entry name" value="ANAEROBIC DIMETHYL SULFOXIDE REDUCTASE CHAIN YNFH"/>
    <property type="match status" value="1"/>
</dbReference>
<evidence type="ECO:0000256" key="1">
    <source>
        <dbReference type="SAM" id="Phobius"/>
    </source>
</evidence>
<dbReference type="GO" id="GO:0005886">
    <property type="term" value="C:plasma membrane"/>
    <property type="evidence" value="ECO:0007669"/>
    <property type="project" value="TreeGrafter"/>
</dbReference>
<sequence length="316" mass="34782">MHPAKSVIFFTTASGAGYGLLIWFALFGLLNRMPLDRDFALVVLGVAFTLVTAGLLSSTAHLGHPERAWRALSQWKTSWLSREGVAAILAYLPMFAYGYIWFMGIQDRNLVAVVAGASIVLSLVTVYCTAMIYASLKTIRAWHNGYTVGGYLIFSLMTGAVLLTFFAHLRQYDMRDEVSAAALLTLGVGLFLKQFYWRFLQTASSPSDIGTATGLGGPGKTTLLEGPHTESNYLMDEMGFRIARKHADKLRVYASMLGFVLPIVLIVMAVFLGGWVEILCTLFAVAFCAVGILLERWLFFAEARHVVTLYYGAARA</sequence>
<keyword evidence="3" id="KW-1185">Reference proteome</keyword>
<dbReference type="GO" id="GO:0009390">
    <property type="term" value="C:dimethyl sulfoxide reductase complex"/>
    <property type="evidence" value="ECO:0007669"/>
    <property type="project" value="TreeGrafter"/>
</dbReference>
<feature type="transmembrane region" description="Helical" evidence="1">
    <location>
        <begin position="110"/>
        <end position="136"/>
    </location>
</feature>
<feature type="transmembrane region" description="Helical" evidence="1">
    <location>
        <begin position="84"/>
        <end position="104"/>
    </location>
</feature>
<dbReference type="GO" id="GO:0019645">
    <property type="term" value="P:anaerobic electron transport chain"/>
    <property type="evidence" value="ECO:0007669"/>
    <property type="project" value="InterPro"/>
</dbReference>
<protein>
    <submittedName>
        <fullName evidence="2">Dimethyl sulfoxide reductase anchor subunit</fullName>
    </submittedName>
</protein>
<dbReference type="GO" id="GO:0009389">
    <property type="term" value="F:dimethyl sulfoxide reductase activity"/>
    <property type="evidence" value="ECO:0007669"/>
    <property type="project" value="TreeGrafter"/>
</dbReference>
<dbReference type="InterPro" id="IPR007059">
    <property type="entry name" value="DmsC"/>
</dbReference>
<keyword evidence="1" id="KW-0812">Transmembrane</keyword>
<organism evidence="2 3">
    <name type="scientific">Hwanghaeella grinnelliae</name>
    <dbReference type="NCBI Taxonomy" id="2500179"/>
    <lineage>
        <taxon>Bacteria</taxon>
        <taxon>Pseudomonadati</taxon>
        <taxon>Pseudomonadota</taxon>
        <taxon>Alphaproteobacteria</taxon>
        <taxon>Rhodospirillales</taxon>
        <taxon>Rhodospirillaceae</taxon>
        <taxon>Hwanghaeella</taxon>
    </lineage>
</organism>
<comment type="caution">
    <text evidence="2">The sequence shown here is derived from an EMBL/GenBank/DDBJ whole genome shotgun (WGS) entry which is preliminary data.</text>
</comment>